<evidence type="ECO:0000259" key="9">
    <source>
        <dbReference type="PROSITE" id="PS50011"/>
    </source>
</evidence>
<dbReference type="GO" id="GO:0005524">
    <property type="term" value="F:ATP binding"/>
    <property type="evidence" value="ECO:0007669"/>
    <property type="project" value="UniProtKB-UniRule"/>
</dbReference>
<dbReference type="FunFam" id="1.10.510.10:FF:000021">
    <property type="entry name" value="Serine/threonine protein kinase"/>
    <property type="match status" value="1"/>
</dbReference>
<dbReference type="SMART" id="SM00220">
    <property type="entry name" value="S_TKc"/>
    <property type="match status" value="1"/>
</dbReference>
<dbReference type="InterPro" id="IPR011009">
    <property type="entry name" value="Kinase-like_dom_sf"/>
</dbReference>
<dbReference type="Pfam" id="PF26309">
    <property type="entry name" value="DUF8082"/>
    <property type="match status" value="2"/>
</dbReference>
<dbReference type="Pfam" id="PF00069">
    <property type="entry name" value="Pkinase"/>
    <property type="match status" value="1"/>
</dbReference>
<proteinExistence type="predicted"/>
<dbReference type="InterPro" id="IPR008271">
    <property type="entry name" value="Ser/Thr_kinase_AS"/>
</dbReference>
<evidence type="ECO:0000256" key="5">
    <source>
        <dbReference type="ARBA" id="ARBA00022777"/>
    </source>
</evidence>
<dbReference type="AlphaFoldDB" id="A0ABD5CJ22"/>
<dbReference type="SUPFAM" id="SSF56112">
    <property type="entry name" value="Protein kinase-like (PK-like)"/>
    <property type="match status" value="1"/>
</dbReference>
<comment type="caution">
    <text evidence="10">The sequence shown here is derived from an EMBL/GenBank/DDBJ whole genome shotgun (WGS) entry which is preliminary data.</text>
</comment>
<keyword evidence="2" id="KW-0723">Serine/threonine-protein kinase</keyword>
<dbReference type="InterPro" id="IPR058395">
    <property type="entry name" value="DUF8082"/>
</dbReference>
<name>A0ABD5CJ22_9BURK</name>
<dbReference type="InterPro" id="IPR017441">
    <property type="entry name" value="Protein_kinase_ATP_BS"/>
</dbReference>
<dbReference type="PANTHER" id="PTHR43289:SF34">
    <property type="entry name" value="SERINE_THREONINE-PROTEIN KINASE YBDM-RELATED"/>
    <property type="match status" value="1"/>
</dbReference>
<organism evidence="10 11">
    <name type="scientific">Paraburkholderia graminis</name>
    <dbReference type="NCBI Taxonomy" id="60548"/>
    <lineage>
        <taxon>Bacteria</taxon>
        <taxon>Pseudomonadati</taxon>
        <taxon>Pseudomonadota</taxon>
        <taxon>Betaproteobacteria</taxon>
        <taxon>Burkholderiales</taxon>
        <taxon>Burkholderiaceae</taxon>
        <taxon>Paraburkholderia</taxon>
    </lineage>
</organism>
<evidence type="ECO:0000256" key="6">
    <source>
        <dbReference type="ARBA" id="ARBA00022840"/>
    </source>
</evidence>
<feature type="compositionally biased region" description="Polar residues" evidence="8">
    <location>
        <begin position="402"/>
        <end position="419"/>
    </location>
</feature>
<dbReference type="EC" id="2.7.11.1" evidence="1"/>
<dbReference type="PROSITE" id="PS00107">
    <property type="entry name" value="PROTEIN_KINASE_ATP"/>
    <property type="match status" value="1"/>
</dbReference>
<keyword evidence="5" id="KW-0418">Kinase</keyword>
<evidence type="ECO:0000256" key="2">
    <source>
        <dbReference type="ARBA" id="ARBA00022527"/>
    </source>
</evidence>
<keyword evidence="6 7" id="KW-0067">ATP-binding</keyword>
<keyword evidence="4 7" id="KW-0547">Nucleotide-binding</keyword>
<dbReference type="RefSeq" id="WP_307259771.1">
    <property type="nucleotide sequence ID" value="NZ_JAUSXE010000002.1"/>
</dbReference>
<dbReference type="EMBL" id="JAVIZN010000002">
    <property type="protein sequence ID" value="MDR6204555.1"/>
    <property type="molecule type" value="Genomic_DNA"/>
</dbReference>
<accession>A0ABD5CJ22</accession>
<evidence type="ECO:0000256" key="1">
    <source>
        <dbReference type="ARBA" id="ARBA00012513"/>
    </source>
</evidence>
<dbReference type="Proteomes" id="UP001245184">
    <property type="component" value="Unassembled WGS sequence"/>
</dbReference>
<dbReference type="GO" id="GO:0004674">
    <property type="term" value="F:protein serine/threonine kinase activity"/>
    <property type="evidence" value="ECO:0007669"/>
    <property type="project" value="UniProtKB-KW"/>
</dbReference>
<feature type="region of interest" description="Disordered" evidence="8">
    <location>
        <begin position="392"/>
        <end position="420"/>
    </location>
</feature>
<evidence type="ECO:0000256" key="3">
    <source>
        <dbReference type="ARBA" id="ARBA00022679"/>
    </source>
</evidence>
<feature type="domain" description="Protein kinase" evidence="9">
    <location>
        <begin position="14"/>
        <end position="282"/>
    </location>
</feature>
<dbReference type="PANTHER" id="PTHR43289">
    <property type="entry name" value="MITOGEN-ACTIVATED PROTEIN KINASE KINASE KINASE 20-RELATED"/>
    <property type="match status" value="1"/>
</dbReference>
<gene>
    <name evidence="10" type="ORF">QF025_003275</name>
</gene>
<dbReference type="PROSITE" id="PS50011">
    <property type="entry name" value="PROTEIN_KINASE_DOM"/>
    <property type="match status" value="1"/>
</dbReference>
<evidence type="ECO:0000256" key="8">
    <source>
        <dbReference type="SAM" id="MobiDB-lite"/>
    </source>
</evidence>
<reference evidence="10 11" key="1">
    <citation type="submission" date="2023-08" db="EMBL/GenBank/DDBJ databases">
        <title>Genome sequencing of plant associated microbes to promote plant fitness in Sorghum bicolor and Oryza sativa.</title>
        <authorList>
            <person name="Coleman-Derr D."/>
        </authorList>
    </citation>
    <scope>NUCLEOTIDE SEQUENCE [LARGE SCALE GENOMIC DNA]</scope>
    <source>
        <strain evidence="10 11">SLBN-33</strain>
    </source>
</reference>
<dbReference type="CDD" id="cd14014">
    <property type="entry name" value="STKc_PknB_like"/>
    <property type="match status" value="1"/>
</dbReference>
<dbReference type="Gene3D" id="1.10.510.10">
    <property type="entry name" value="Transferase(Phosphotransferase) domain 1"/>
    <property type="match status" value="1"/>
</dbReference>
<feature type="binding site" evidence="7">
    <location>
        <position position="43"/>
    </location>
    <ligand>
        <name>ATP</name>
        <dbReference type="ChEBI" id="CHEBI:30616"/>
    </ligand>
</feature>
<protein>
    <recommendedName>
        <fullName evidence="1">non-specific serine/threonine protein kinase</fullName>
        <ecNumber evidence="1">2.7.11.1</ecNumber>
    </recommendedName>
</protein>
<evidence type="ECO:0000256" key="7">
    <source>
        <dbReference type="PROSITE-ProRule" id="PRU10141"/>
    </source>
</evidence>
<dbReference type="InterPro" id="IPR000719">
    <property type="entry name" value="Prot_kinase_dom"/>
</dbReference>
<sequence length="489" mass="51671">MTATSGAPRQIGRYLVDGVLGRGAMGTVYLATDPHIQRQVALKTINPELLRDSQQGSSAADAELPARFINEARAAGRLVHPHIVGVFDYGEADGVPFIALEYVRGETLAARLAKEALHGTRLPLVRTLAWFAQLLDALAYAHEAGVIHRDIKPANLLIAPRGECKIADFGIAQLDTGRLTQMGMMIGTPAYMSPEQYTGAPIDARSDLFSAGVVLHEMLTGKCPFAGSSAAVMQQVLNGMPPAPSSETPGLPASLDAMVRKALAKEPEARYLSAQSWRAELLSLLDTLAAERDPDETVVAAPVNRAALAPPLSPGAATATAHAVSADSVVWPPELLAQLEERLAHHVGPVASLLVRRAVAHATNPRMLAAQLARHLPDEATRHQFDTLLQRHTAGQGGASSRPVSESIQPAARGTSTQARVPDAAHIEAAARQLATHIGPVARIVAQRAALGADTATFHNRLADALPATVDRSAFLRALSERLANACGP</sequence>
<keyword evidence="3" id="KW-0808">Transferase</keyword>
<evidence type="ECO:0000313" key="10">
    <source>
        <dbReference type="EMBL" id="MDR6204555.1"/>
    </source>
</evidence>
<evidence type="ECO:0000256" key="4">
    <source>
        <dbReference type="ARBA" id="ARBA00022741"/>
    </source>
</evidence>
<dbReference type="PROSITE" id="PS00108">
    <property type="entry name" value="PROTEIN_KINASE_ST"/>
    <property type="match status" value="1"/>
</dbReference>
<evidence type="ECO:0000313" key="11">
    <source>
        <dbReference type="Proteomes" id="UP001245184"/>
    </source>
</evidence>
<dbReference type="Gene3D" id="3.30.200.20">
    <property type="entry name" value="Phosphorylase Kinase, domain 1"/>
    <property type="match status" value="1"/>
</dbReference>